<sequence>MVKTKKTQFAIRKLAKGAVAVLLSFGILAGPSAPIVSAASEAIQNEMTDDTTSVVEESVPVENNTADTLTTDNTGVSANYSENTDDSTTTTVQTDTDVSTQEKTDPVTSVNTEQPVQTEEAESTTPVEDVNSKSEENVSQNNNINTSTEDTNSTNTEAEVNKNTTSKEDTNKKDKPNINEMTKEELANHIKDLANKHPLGIAGIFHIFGNEVTQNGRIAGNIATDKLSGTNFGTNSNATNNLTNGDIHYVGNLNGLNKIDGDNKVVIFGPDIEYRSFENDGAIEVNYGTAEKPDWRKVDIPYNHIVQADQKINIQGELDKLSQKSDNWASQAQTEGVKADFSTDNSWIDVSEAIKNAGDNKEPIYVTIDAAHLSGDKRNITIKGIPAGAEAPMIILNVTNIQGGDLTVQTHLVLEYADGNNIGGSSETPTQFNKLLWNFGTDVNKLHFARDYHLGSVLATNAHITNAVNIDGNIIGNKVTVSGETHRWDLTPPFVEIEEPEKPKPEPKPDPEPKPKPKPDPEPEPEPENPTPDTPAPQPKPEETPDNTEDFTPPLTVDVLDPDGTDENETPAGEESTEEEAIAPLPENVIEKNQKEVTSSKSTVTPTPVTEKSGETTTKPKAEVKNETVTATETTKEVGLPETGEDKTNLITIGICFSKYCCNNHGIRLIHQQEKEKLTKNKHLK</sequence>
<proteinExistence type="predicted"/>
<feature type="region of interest" description="Disordered" evidence="1">
    <location>
        <begin position="59"/>
        <end position="176"/>
    </location>
</feature>
<feature type="compositionally biased region" description="Polar residues" evidence="1">
    <location>
        <begin position="106"/>
        <end position="117"/>
    </location>
</feature>
<protein>
    <submittedName>
        <fullName evidence="3">Putative surface protein</fullName>
    </submittedName>
</protein>
<dbReference type="EMBL" id="CP000033">
    <property type="protein sequence ID" value="AAV43466.1"/>
    <property type="molecule type" value="Genomic_DNA"/>
</dbReference>
<dbReference type="PATRIC" id="fig|272621.13.peg.1574"/>
<feature type="chain" id="PRO_5039680387" evidence="2">
    <location>
        <begin position="30"/>
        <end position="685"/>
    </location>
</feature>
<feature type="compositionally biased region" description="Low complexity" evidence="1">
    <location>
        <begin position="141"/>
        <end position="157"/>
    </location>
</feature>
<organism evidence="4">
    <name type="scientific">Lactobacillus acidophilus (strain ATCC 700396 / NCK56 / N2 / NCFM)</name>
    <dbReference type="NCBI Taxonomy" id="272621"/>
    <lineage>
        <taxon>Bacteria</taxon>
        <taxon>Bacillati</taxon>
        <taxon>Bacillota</taxon>
        <taxon>Bacilli</taxon>
        <taxon>Lactobacillales</taxon>
        <taxon>Lactobacillaceae</taxon>
        <taxon>Lactobacillus</taxon>
    </lineage>
</organism>
<dbReference type="eggNOG" id="ENOG502ZB4C">
    <property type="taxonomic scope" value="Bacteria"/>
</dbReference>
<keyword evidence="2" id="KW-0732">Signal</keyword>
<keyword evidence="4" id="KW-1185">Reference proteome</keyword>
<feature type="compositionally biased region" description="Basic and acidic residues" evidence="1">
    <location>
        <begin position="500"/>
        <end position="521"/>
    </location>
</feature>
<dbReference type="KEGG" id="lac:LBA1654"/>
<dbReference type="OrthoDB" id="2329348at2"/>
<dbReference type="HOGENOM" id="CLU_401587_0_0_9"/>
<feature type="compositionally biased region" description="Low complexity" evidence="1">
    <location>
        <begin position="59"/>
        <end position="74"/>
    </location>
</feature>
<dbReference type="BioCyc" id="LACI272621:G1G49-1622-MONOMER"/>
<evidence type="ECO:0000313" key="3">
    <source>
        <dbReference type="EMBL" id="AAV43466.1"/>
    </source>
</evidence>
<name>Q5FIK8_LACAC</name>
<reference evidence="3 4" key="1">
    <citation type="journal article" date="2005" name="Proc. Natl. Acad. Sci. U.S.A.">
        <title>Complete genome sequence of the probiotic lactic acid bacterium Lactobacillus acidophilus NCFM.</title>
        <authorList>
            <person name="Altermann E."/>
            <person name="Russell W.M."/>
            <person name="Azcarate-Peril M.A."/>
            <person name="Barrangou R."/>
            <person name="Buck B.L."/>
            <person name="McAuliffe O."/>
            <person name="Souther N."/>
            <person name="Dobson A."/>
            <person name="Duong T."/>
            <person name="Callanan M."/>
            <person name="Lick S."/>
            <person name="Hamrick A."/>
            <person name="Cano R."/>
            <person name="Klaenhammer T.R."/>
        </authorList>
    </citation>
    <scope>NUCLEOTIDE SEQUENCE [LARGE SCALE GENOMIC DNA]</scope>
    <source>
        <strain evidence="4">ATCC 700396 / NCK56 / N2 / NCFM</strain>
    </source>
</reference>
<dbReference type="AlphaFoldDB" id="Q5FIK8"/>
<dbReference type="STRING" id="272621.LBA1654"/>
<evidence type="ECO:0000256" key="2">
    <source>
        <dbReference type="SAM" id="SignalP"/>
    </source>
</evidence>
<gene>
    <name evidence="3" type="primary">pspC</name>
    <name evidence="3" type="ordered locus">LBA1654</name>
</gene>
<feature type="signal peptide" evidence="2">
    <location>
        <begin position="1"/>
        <end position="29"/>
    </location>
</feature>
<feature type="compositionally biased region" description="Pro residues" evidence="1">
    <location>
        <begin position="528"/>
        <end position="539"/>
    </location>
</feature>
<evidence type="ECO:0000256" key="1">
    <source>
        <dbReference type="SAM" id="MobiDB-lite"/>
    </source>
</evidence>
<feature type="compositionally biased region" description="Low complexity" evidence="1">
    <location>
        <begin position="86"/>
        <end position="99"/>
    </location>
</feature>
<dbReference type="RefSeq" id="WP_011254532.1">
    <property type="nucleotide sequence ID" value="NC_006814.3"/>
</dbReference>
<accession>Q5FIK8</accession>
<feature type="compositionally biased region" description="Basic and acidic residues" evidence="1">
    <location>
        <begin position="612"/>
        <end position="626"/>
    </location>
</feature>
<feature type="region of interest" description="Disordered" evidence="1">
    <location>
        <begin position="492"/>
        <end position="641"/>
    </location>
</feature>
<feature type="compositionally biased region" description="Acidic residues" evidence="1">
    <location>
        <begin position="560"/>
        <end position="569"/>
    </location>
</feature>
<feature type="compositionally biased region" description="Basic and acidic residues" evidence="1">
    <location>
        <begin position="165"/>
        <end position="176"/>
    </location>
</feature>
<evidence type="ECO:0000313" key="4">
    <source>
        <dbReference type="Proteomes" id="UP000006381"/>
    </source>
</evidence>
<dbReference type="GeneID" id="93289278"/>
<dbReference type="Proteomes" id="UP000006381">
    <property type="component" value="Chromosome"/>
</dbReference>
<feature type="compositionally biased region" description="Low complexity" evidence="1">
    <location>
        <begin position="596"/>
        <end position="611"/>
    </location>
</feature>